<gene>
    <name evidence="2" type="ORF">vBLenPICBM2__48</name>
</gene>
<evidence type="ECO:0000313" key="2">
    <source>
        <dbReference type="EMBL" id="AYP28107.1"/>
    </source>
</evidence>
<keyword evidence="3" id="KW-1185">Reference proteome</keyword>
<feature type="domain" description="Phage tail assembly chaperone-like" evidence="1">
    <location>
        <begin position="85"/>
        <end position="137"/>
    </location>
</feature>
<organism evidence="2 3">
    <name type="scientific">Lentibacter phage vB_LenP_ICBM2</name>
    <dbReference type="NCBI Taxonomy" id="2847823"/>
    <lineage>
        <taxon>Viruses</taxon>
        <taxon>Duplodnaviria</taxon>
        <taxon>Heunggongvirae</taxon>
        <taxon>Uroviricota</taxon>
        <taxon>Caudoviricetes</taxon>
        <taxon>Zobellviridae</taxon>
        <taxon>Cobavirinae</taxon>
        <taxon>Veravirus</taxon>
        <taxon>Veravirus septentrionalis</taxon>
    </lineage>
</organism>
<dbReference type="Proteomes" id="UP000273515">
    <property type="component" value="Segment"/>
</dbReference>
<name>A0A3G2YRK0_9CAUD</name>
<evidence type="ECO:0000259" key="1">
    <source>
        <dbReference type="Pfam" id="PF16778"/>
    </source>
</evidence>
<evidence type="ECO:0000313" key="3">
    <source>
        <dbReference type="Proteomes" id="UP000273515"/>
    </source>
</evidence>
<dbReference type="InterPro" id="IPR031893">
    <property type="entry name" value="Phage_tail_APC"/>
</dbReference>
<dbReference type="EMBL" id="MF431616">
    <property type="protein sequence ID" value="AYP28107.1"/>
    <property type="molecule type" value="Genomic_DNA"/>
</dbReference>
<reference evidence="2 3" key="2">
    <citation type="journal article" date="2019" name="ISME J.">
        <title>Cobaviruses - a new globally distributed phage group infecting Rhodobacteraceae in marine ecosystems.</title>
        <authorList>
            <person name="Bischoff V."/>
            <person name="Bunk B."/>
            <person name="Meier-Kolthoff J.P."/>
            <person name="Sproer C."/>
            <person name="Poehlein A."/>
            <person name="Dogs M."/>
            <person name="Nguyen M."/>
            <person name="Petersen J."/>
            <person name="Daniel R."/>
            <person name="Overmann J."/>
            <person name="Goker M."/>
            <person name="Simon M."/>
            <person name="Brinkhoff T."/>
            <person name="Moraru C."/>
        </authorList>
    </citation>
    <scope>NUCLEOTIDE SEQUENCE [LARGE SCALE GENOMIC DNA]</scope>
</reference>
<sequence length="137" mass="15260">MQTITQNSISQVILDDATSIQVTDTGVLVGEPLEYIIGYLNSSNCEVHAASDVPQDWEASKYMFDGSTWSLNSDWVDPLTYPKKKARALRDSLLAATDWTANSDVTMSDEMRTYRQALRDVPAQAGFPDNVTWPLKP</sequence>
<proteinExistence type="predicted"/>
<dbReference type="Pfam" id="PF16778">
    <property type="entry name" value="Phage_tail_APC"/>
    <property type="match status" value="1"/>
</dbReference>
<dbReference type="Gene3D" id="6.10.140.1310">
    <property type="match status" value="1"/>
</dbReference>
<protein>
    <submittedName>
        <fullName evidence="2">Tail assembly chaperone protein</fullName>
    </submittedName>
</protein>
<accession>A0A3G2YRK0</accession>
<reference evidence="3" key="1">
    <citation type="submission" date="2017-07" db="EMBL/GenBank/DDBJ databases">
        <title>Cobaviruses - a newly discovered phage group infecting protist-associated Rhodobacteraceae is ubiquitous in highly productive marine areas.</title>
        <authorList>
            <person name="Bischoff V."/>
            <person name="Bunk B."/>
            <person name="Meier-Kolthoff J."/>
            <person name="Sproer C."/>
            <person name="Poehlein A."/>
            <person name="Dogs M."/>
            <person name="Daniel R."/>
            <person name="Overmann J."/>
            <person name="Goker M."/>
            <person name="Simon M."/>
            <person name="Brinkhoff T."/>
            <person name="Moraru C."/>
        </authorList>
    </citation>
    <scope>NUCLEOTIDE SEQUENCE [LARGE SCALE GENOMIC DNA]</scope>
</reference>